<evidence type="ECO:0000313" key="4">
    <source>
        <dbReference type="Proteomes" id="UP000645517"/>
    </source>
</evidence>
<dbReference type="PANTHER" id="PTHR44520">
    <property type="entry name" value="RESPONSE REGULATOR RCP1-RELATED"/>
    <property type="match status" value="1"/>
</dbReference>
<dbReference type="InterPro" id="IPR001789">
    <property type="entry name" value="Sig_transdc_resp-reg_receiver"/>
</dbReference>
<sequence>MNPLNDGRYLSILLIDDNSGERHLIQEALAQQRPPVWIETCSAGRAGVERLRAHAAAGTLPDVLLLDLRMPDLDGFDVLRLIRKDPDLQALPVVILTGSGSPDDLDRAFHLKTTAYLVKSPSFPDLVRQMRLFTHTWMQVKYPEPPGWA</sequence>
<keyword evidence="1" id="KW-0597">Phosphoprotein</keyword>
<evidence type="ECO:0000259" key="2">
    <source>
        <dbReference type="PROSITE" id="PS50110"/>
    </source>
</evidence>
<comment type="caution">
    <text evidence="3">The sequence shown here is derived from an EMBL/GenBank/DDBJ whole genome shotgun (WGS) entry which is preliminary data.</text>
</comment>
<proteinExistence type="predicted"/>
<name>A0ABQ2JM46_9DEIO</name>
<reference evidence="4" key="1">
    <citation type="journal article" date="2019" name="Int. J. Syst. Evol. Microbiol.">
        <title>The Global Catalogue of Microorganisms (GCM) 10K type strain sequencing project: providing services to taxonomists for standard genome sequencing and annotation.</title>
        <authorList>
            <consortium name="The Broad Institute Genomics Platform"/>
            <consortium name="The Broad Institute Genome Sequencing Center for Infectious Disease"/>
            <person name="Wu L."/>
            <person name="Ma J."/>
        </authorList>
    </citation>
    <scope>NUCLEOTIDE SEQUENCE [LARGE SCALE GENOMIC DNA]</scope>
    <source>
        <strain evidence="4">JCM 16918</strain>
    </source>
</reference>
<organism evidence="3 4">
    <name type="scientific">Deinococcus daejeonensis</name>
    <dbReference type="NCBI Taxonomy" id="1007098"/>
    <lineage>
        <taxon>Bacteria</taxon>
        <taxon>Thermotogati</taxon>
        <taxon>Deinococcota</taxon>
        <taxon>Deinococci</taxon>
        <taxon>Deinococcales</taxon>
        <taxon>Deinococcaceae</taxon>
        <taxon>Deinococcus</taxon>
    </lineage>
</organism>
<keyword evidence="4" id="KW-1185">Reference proteome</keyword>
<dbReference type="InterPro" id="IPR011006">
    <property type="entry name" value="CheY-like_superfamily"/>
</dbReference>
<dbReference type="EMBL" id="BMOR01000045">
    <property type="protein sequence ID" value="GGN47841.1"/>
    <property type="molecule type" value="Genomic_DNA"/>
</dbReference>
<dbReference type="PANTHER" id="PTHR44520:SF2">
    <property type="entry name" value="RESPONSE REGULATOR RCP1"/>
    <property type="match status" value="1"/>
</dbReference>
<dbReference type="Proteomes" id="UP000645517">
    <property type="component" value="Unassembled WGS sequence"/>
</dbReference>
<dbReference type="Pfam" id="PF00072">
    <property type="entry name" value="Response_reg"/>
    <property type="match status" value="1"/>
</dbReference>
<feature type="domain" description="Response regulatory" evidence="2">
    <location>
        <begin position="11"/>
        <end position="134"/>
    </location>
</feature>
<evidence type="ECO:0000256" key="1">
    <source>
        <dbReference type="PROSITE-ProRule" id="PRU00169"/>
    </source>
</evidence>
<dbReference type="InterPro" id="IPR052893">
    <property type="entry name" value="TCS_response_regulator"/>
</dbReference>
<evidence type="ECO:0000313" key="3">
    <source>
        <dbReference type="EMBL" id="GGN47841.1"/>
    </source>
</evidence>
<dbReference type="SMART" id="SM00448">
    <property type="entry name" value="REC"/>
    <property type="match status" value="1"/>
</dbReference>
<gene>
    <name evidence="3" type="ORF">GCM10010842_39720</name>
</gene>
<feature type="modified residue" description="4-aspartylphosphate" evidence="1">
    <location>
        <position position="67"/>
    </location>
</feature>
<protein>
    <submittedName>
        <fullName evidence="3">Response regulator</fullName>
    </submittedName>
</protein>
<dbReference type="SUPFAM" id="SSF52172">
    <property type="entry name" value="CheY-like"/>
    <property type="match status" value="1"/>
</dbReference>
<dbReference type="Gene3D" id="3.40.50.2300">
    <property type="match status" value="1"/>
</dbReference>
<dbReference type="PROSITE" id="PS50110">
    <property type="entry name" value="RESPONSE_REGULATORY"/>
    <property type="match status" value="1"/>
</dbReference>
<accession>A0ABQ2JM46</accession>